<accession>A0ACB9K242</accession>
<evidence type="ECO:0000313" key="2">
    <source>
        <dbReference type="Proteomes" id="UP001056120"/>
    </source>
</evidence>
<name>A0ACB9K242_9ASTR</name>
<evidence type="ECO:0000313" key="1">
    <source>
        <dbReference type="EMBL" id="KAI3826380.1"/>
    </source>
</evidence>
<gene>
    <name evidence="1" type="ORF">L1987_00428</name>
</gene>
<dbReference type="EMBL" id="CM042018">
    <property type="protein sequence ID" value="KAI3826380.1"/>
    <property type="molecule type" value="Genomic_DNA"/>
</dbReference>
<comment type="caution">
    <text evidence="1">The sequence shown here is derived from an EMBL/GenBank/DDBJ whole genome shotgun (WGS) entry which is preliminary data.</text>
</comment>
<reference evidence="1 2" key="2">
    <citation type="journal article" date="2022" name="Mol. Ecol. Resour.">
        <title>The genomes of chicory, endive, great burdock and yacon provide insights into Asteraceae paleo-polyploidization history and plant inulin production.</title>
        <authorList>
            <person name="Fan W."/>
            <person name="Wang S."/>
            <person name="Wang H."/>
            <person name="Wang A."/>
            <person name="Jiang F."/>
            <person name="Liu H."/>
            <person name="Zhao H."/>
            <person name="Xu D."/>
            <person name="Zhang Y."/>
        </authorList>
    </citation>
    <scope>NUCLEOTIDE SEQUENCE [LARGE SCALE GENOMIC DNA]</scope>
    <source>
        <strain evidence="2">cv. Yunnan</strain>
        <tissue evidence="1">Leaves</tissue>
    </source>
</reference>
<sequence length="90" mass="10500">MVFFLRSHLRRELFSIYNHRSQLFYSTATKTSPIDESPSAIRTEFEDYLIKTLGFSKESAISSSSKMYSVASERVIAYNTDHQVFKSRMM</sequence>
<protein>
    <submittedName>
        <fullName evidence="1">Uncharacterized protein</fullName>
    </submittedName>
</protein>
<organism evidence="1 2">
    <name type="scientific">Smallanthus sonchifolius</name>
    <dbReference type="NCBI Taxonomy" id="185202"/>
    <lineage>
        <taxon>Eukaryota</taxon>
        <taxon>Viridiplantae</taxon>
        <taxon>Streptophyta</taxon>
        <taxon>Embryophyta</taxon>
        <taxon>Tracheophyta</taxon>
        <taxon>Spermatophyta</taxon>
        <taxon>Magnoliopsida</taxon>
        <taxon>eudicotyledons</taxon>
        <taxon>Gunneridae</taxon>
        <taxon>Pentapetalae</taxon>
        <taxon>asterids</taxon>
        <taxon>campanulids</taxon>
        <taxon>Asterales</taxon>
        <taxon>Asteraceae</taxon>
        <taxon>Asteroideae</taxon>
        <taxon>Heliantheae alliance</taxon>
        <taxon>Millerieae</taxon>
        <taxon>Smallanthus</taxon>
    </lineage>
</organism>
<reference evidence="2" key="1">
    <citation type="journal article" date="2022" name="Mol. Ecol. Resour.">
        <title>The genomes of chicory, endive, great burdock and yacon provide insights into Asteraceae palaeo-polyploidization history and plant inulin production.</title>
        <authorList>
            <person name="Fan W."/>
            <person name="Wang S."/>
            <person name="Wang H."/>
            <person name="Wang A."/>
            <person name="Jiang F."/>
            <person name="Liu H."/>
            <person name="Zhao H."/>
            <person name="Xu D."/>
            <person name="Zhang Y."/>
        </authorList>
    </citation>
    <scope>NUCLEOTIDE SEQUENCE [LARGE SCALE GENOMIC DNA]</scope>
    <source>
        <strain evidence="2">cv. Yunnan</strain>
    </source>
</reference>
<proteinExistence type="predicted"/>
<dbReference type="Proteomes" id="UP001056120">
    <property type="component" value="Linkage Group LG01"/>
</dbReference>
<keyword evidence="2" id="KW-1185">Reference proteome</keyword>